<name>A0ABQ3A2M1_9ACTN</name>
<keyword evidence="1" id="KW-1133">Transmembrane helix</keyword>
<reference evidence="4" key="1">
    <citation type="journal article" date="2019" name="Int. J. Syst. Evol. Microbiol.">
        <title>The Global Catalogue of Microorganisms (GCM) 10K type strain sequencing project: providing services to taxonomists for standard genome sequencing and annotation.</title>
        <authorList>
            <consortium name="The Broad Institute Genomics Platform"/>
            <consortium name="The Broad Institute Genome Sequencing Center for Infectious Disease"/>
            <person name="Wu L."/>
            <person name="Ma J."/>
        </authorList>
    </citation>
    <scope>NUCLEOTIDE SEQUENCE [LARGE SCALE GENOMIC DNA]</scope>
    <source>
        <strain evidence="4">JCM 4594</strain>
    </source>
</reference>
<dbReference type="Pfam" id="PF10756">
    <property type="entry name" value="bPH_6"/>
    <property type="match status" value="1"/>
</dbReference>
<dbReference type="EMBL" id="BMUU01000004">
    <property type="protein sequence ID" value="GGY33156.1"/>
    <property type="molecule type" value="Genomic_DNA"/>
</dbReference>
<evidence type="ECO:0000256" key="1">
    <source>
        <dbReference type="SAM" id="Phobius"/>
    </source>
</evidence>
<gene>
    <name evidence="3" type="ORF">GCM10010326_29010</name>
</gene>
<keyword evidence="4" id="KW-1185">Reference proteome</keyword>
<evidence type="ECO:0000259" key="2">
    <source>
        <dbReference type="Pfam" id="PF10756"/>
    </source>
</evidence>
<proteinExistence type="predicted"/>
<feature type="transmembrane region" description="Helical" evidence="1">
    <location>
        <begin position="184"/>
        <end position="205"/>
    </location>
</feature>
<keyword evidence="1" id="KW-0812">Transmembrane</keyword>
<feature type="domain" description="Low molecular weight protein antigen 6 PH" evidence="2">
    <location>
        <begin position="65"/>
        <end position="129"/>
    </location>
</feature>
<protein>
    <submittedName>
        <fullName evidence="3">Membrane protein</fullName>
    </submittedName>
</protein>
<comment type="caution">
    <text evidence="3">The sequence shown here is derived from an EMBL/GenBank/DDBJ whole genome shotgun (WGS) entry which is preliminary data.</text>
</comment>
<sequence>MPPAEPAYADRTYRSAPGIAGGALLLALALWLGIDAVVQGAGNAPWLSLAVLLWLVPLIVAFSFRPVVLASADRMLVRNPFRTITLPWASVADVRAGYSSEVFDRSGGKYQLWAIPVSLRQRKRAARRQSRDAAVDGQSGVSVTADVTDRARMAPTDQSIRDLRDLAEEGASREGAQGPVSIRWAYEIIAPAVAGAVLFVVLLVIG</sequence>
<accession>A0ABQ3A2M1</accession>
<dbReference type="InterPro" id="IPR019692">
    <property type="entry name" value="CFP-6_PH"/>
</dbReference>
<keyword evidence="1" id="KW-0472">Membrane</keyword>
<dbReference type="Proteomes" id="UP000600946">
    <property type="component" value="Unassembled WGS sequence"/>
</dbReference>
<organism evidence="3 4">
    <name type="scientific">Streptomyces xanthochromogenes</name>
    <dbReference type="NCBI Taxonomy" id="67384"/>
    <lineage>
        <taxon>Bacteria</taxon>
        <taxon>Bacillati</taxon>
        <taxon>Actinomycetota</taxon>
        <taxon>Actinomycetes</taxon>
        <taxon>Kitasatosporales</taxon>
        <taxon>Streptomycetaceae</taxon>
        <taxon>Streptomyces</taxon>
    </lineage>
</organism>
<evidence type="ECO:0000313" key="3">
    <source>
        <dbReference type="EMBL" id="GGY33156.1"/>
    </source>
</evidence>
<evidence type="ECO:0000313" key="4">
    <source>
        <dbReference type="Proteomes" id="UP000600946"/>
    </source>
</evidence>
<feature type="transmembrane region" description="Helical" evidence="1">
    <location>
        <begin position="46"/>
        <end position="68"/>
    </location>
</feature>
<feature type="transmembrane region" description="Helical" evidence="1">
    <location>
        <begin position="12"/>
        <end position="34"/>
    </location>
</feature>